<feature type="domain" description="Serine-threonine/tyrosine-protein kinase catalytic" evidence="1">
    <location>
        <begin position="1"/>
        <end position="51"/>
    </location>
</feature>
<dbReference type="OrthoDB" id="3256376at2759"/>
<evidence type="ECO:0000259" key="1">
    <source>
        <dbReference type="Pfam" id="PF07714"/>
    </source>
</evidence>
<organism evidence="2 3">
    <name type="scientific">Portunus trituberculatus</name>
    <name type="common">Swimming crab</name>
    <name type="synonym">Neptunus trituberculatus</name>
    <dbReference type="NCBI Taxonomy" id="210409"/>
    <lineage>
        <taxon>Eukaryota</taxon>
        <taxon>Metazoa</taxon>
        <taxon>Ecdysozoa</taxon>
        <taxon>Arthropoda</taxon>
        <taxon>Crustacea</taxon>
        <taxon>Multicrustacea</taxon>
        <taxon>Malacostraca</taxon>
        <taxon>Eumalacostraca</taxon>
        <taxon>Eucarida</taxon>
        <taxon>Decapoda</taxon>
        <taxon>Pleocyemata</taxon>
        <taxon>Brachyura</taxon>
        <taxon>Eubrachyura</taxon>
        <taxon>Portunoidea</taxon>
        <taxon>Portunidae</taxon>
        <taxon>Portuninae</taxon>
        <taxon>Portunus</taxon>
    </lineage>
</organism>
<dbReference type="PANTHER" id="PTHR24416">
    <property type="entry name" value="TYROSINE-PROTEIN KINASE RECEPTOR"/>
    <property type="match status" value="1"/>
</dbReference>
<keyword evidence="2" id="KW-0418">Kinase</keyword>
<keyword evidence="2" id="KW-0808">Transferase</keyword>
<dbReference type="GO" id="GO:0005886">
    <property type="term" value="C:plasma membrane"/>
    <property type="evidence" value="ECO:0007669"/>
    <property type="project" value="TreeGrafter"/>
</dbReference>
<name>A0A5B7EA34_PORTR</name>
<dbReference type="Gene3D" id="1.10.510.10">
    <property type="entry name" value="Transferase(Phosphotransferase) domain 1"/>
    <property type="match status" value="1"/>
</dbReference>
<dbReference type="SUPFAM" id="SSF56112">
    <property type="entry name" value="Protein kinase-like (PK-like)"/>
    <property type="match status" value="1"/>
</dbReference>
<dbReference type="InterPro" id="IPR011009">
    <property type="entry name" value="Kinase-like_dom_sf"/>
</dbReference>
<dbReference type="InterPro" id="IPR001245">
    <property type="entry name" value="Ser-Thr/Tyr_kinase_cat_dom"/>
</dbReference>
<sequence>MTAREVMRRVREGYRLERPEHCHQELYRIVTRCWHQDLNQRPSFTEIKEDLQELLENSPTGYIDLENFPESSYYSMHENTEEKL</sequence>
<comment type="caution">
    <text evidence="2">The sequence shown here is derived from an EMBL/GenBank/DDBJ whole genome shotgun (WGS) entry which is preliminary data.</text>
</comment>
<dbReference type="InterPro" id="IPR050122">
    <property type="entry name" value="RTK"/>
</dbReference>
<dbReference type="GO" id="GO:0004714">
    <property type="term" value="F:transmembrane receptor protein tyrosine kinase activity"/>
    <property type="evidence" value="ECO:0007669"/>
    <property type="project" value="TreeGrafter"/>
</dbReference>
<evidence type="ECO:0000313" key="3">
    <source>
        <dbReference type="Proteomes" id="UP000324222"/>
    </source>
</evidence>
<keyword evidence="3" id="KW-1185">Reference proteome</keyword>
<protein>
    <submittedName>
        <fullName evidence="2">Tyrosine kinase receptor Cad96Ca</fullName>
    </submittedName>
</protein>
<dbReference type="GO" id="GO:0043235">
    <property type="term" value="C:receptor complex"/>
    <property type="evidence" value="ECO:0007669"/>
    <property type="project" value="TreeGrafter"/>
</dbReference>
<dbReference type="EMBL" id="VSRR010002222">
    <property type="protein sequence ID" value="MPC30269.1"/>
    <property type="molecule type" value="Genomic_DNA"/>
</dbReference>
<dbReference type="Pfam" id="PF07714">
    <property type="entry name" value="PK_Tyr_Ser-Thr"/>
    <property type="match status" value="1"/>
</dbReference>
<accession>A0A5B7EA34</accession>
<dbReference type="Proteomes" id="UP000324222">
    <property type="component" value="Unassembled WGS sequence"/>
</dbReference>
<keyword evidence="2" id="KW-0675">Receptor</keyword>
<reference evidence="2 3" key="1">
    <citation type="submission" date="2019-05" db="EMBL/GenBank/DDBJ databases">
        <title>Another draft genome of Portunus trituberculatus and its Hox gene families provides insights of decapod evolution.</title>
        <authorList>
            <person name="Jeong J.-H."/>
            <person name="Song I."/>
            <person name="Kim S."/>
            <person name="Choi T."/>
            <person name="Kim D."/>
            <person name="Ryu S."/>
            <person name="Kim W."/>
        </authorList>
    </citation>
    <scope>NUCLEOTIDE SEQUENCE [LARGE SCALE GENOMIC DNA]</scope>
    <source>
        <tissue evidence="2">Muscle</tissue>
    </source>
</reference>
<evidence type="ECO:0000313" key="2">
    <source>
        <dbReference type="EMBL" id="MPC30269.1"/>
    </source>
</evidence>
<gene>
    <name evidence="2" type="primary">Cad96Ca_0</name>
    <name evidence="2" type="ORF">E2C01_023530</name>
</gene>
<dbReference type="PANTHER" id="PTHR24416:SF481">
    <property type="entry name" value="TIE-LIKE RECEPTOR TYROSINE KINASE"/>
    <property type="match status" value="1"/>
</dbReference>
<proteinExistence type="predicted"/>
<dbReference type="GO" id="GO:0007169">
    <property type="term" value="P:cell surface receptor protein tyrosine kinase signaling pathway"/>
    <property type="evidence" value="ECO:0007669"/>
    <property type="project" value="TreeGrafter"/>
</dbReference>
<dbReference type="AlphaFoldDB" id="A0A5B7EA34"/>